<keyword evidence="6" id="KW-0443">Lipid metabolism</keyword>
<feature type="binding site" evidence="12">
    <location>
        <position position="98"/>
    </location>
    <ligand>
        <name>FAD</name>
        <dbReference type="ChEBI" id="CHEBI:57692"/>
    </ligand>
</feature>
<feature type="binding site" evidence="12">
    <location>
        <position position="132"/>
    </location>
    <ligand>
        <name>FAD</name>
        <dbReference type="ChEBI" id="CHEBI:57692"/>
    </ligand>
</feature>
<feature type="binding site" evidence="12">
    <location>
        <position position="191"/>
    </location>
    <ligand>
        <name>FAD</name>
        <dbReference type="ChEBI" id="CHEBI:57692"/>
    </ligand>
</feature>
<keyword evidence="7 13" id="KW-0560">Oxidoreductase</keyword>
<keyword evidence="10" id="KW-1207">Sterol metabolism</keyword>
<dbReference type="InterPro" id="IPR001709">
    <property type="entry name" value="Flavoprot_Pyr_Nucl_cyt_Rdtase"/>
</dbReference>
<dbReference type="AlphaFoldDB" id="A0ABD3TXY6"/>
<feature type="binding site" evidence="12">
    <location>
        <position position="115"/>
    </location>
    <ligand>
        <name>FAD</name>
        <dbReference type="ChEBI" id="CHEBI:57692"/>
    </ligand>
</feature>
<dbReference type="EMBL" id="JBJQND010000017">
    <property type="protein sequence ID" value="KAL3842019.1"/>
    <property type="molecule type" value="Genomic_DNA"/>
</dbReference>
<evidence type="ECO:0000256" key="6">
    <source>
        <dbReference type="ARBA" id="ARBA00022955"/>
    </source>
</evidence>
<dbReference type="InterPro" id="IPR017938">
    <property type="entry name" value="Riboflavin_synthase-like_b-brl"/>
</dbReference>
<evidence type="ECO:0000256" key="12">
    <source>
        <dbReference type="PIRSR" id="PIRSR601834-1"/>
    </source>
</evidence>
<keyword evidence="3" id="KW-0444">Lipid biosynthesis</keyword>
<protein>
    <recommendedName>
        <fullName evidence="13">NADH-cytochrome b5 reductase</fullName>
        <ecNumber evidence="13">1.6.2.2</ecNumber>
    </recommendedName>
</protein>
<dbReference type="GO" id="GO:0016126">
    <property type="term" value="P:sterol biosynthetic process"/>
    <property type="evidence" value="ECO:0007669"/>
    <property type="project" value="UniProtKB-KW"/>
</dbReference>
<dbReference type="Pfam" id="PF00175">
    <property type="entry name" value="NAD_binding_1"/>
    <property type="match status" value="1"/>
</dbReference>
<keyword evidence="8" id="KW-0756">Sterol biosynthesis</keyword>
<dbReference type="PRINTS" id="PR00371">
    <property type="entry name" value="FPNCR"/>
</dbReference>
<evidence type="ECO:0000256" key="5">
    <source>
        <dbReference type="ARBA" id="ARBA00022827"/>
    </source>
</evidence>
<dbReference type="InterPro" id="IPR001433">
    <property type="entry name" value="OxRdtase_FAD/NAD-bd"/>
</dbReference>
<dbReference type="Proteomes" id="UP001634394">
    <property type="component" value="Unassembled WGS sequence"/>
</dbReference>
<dbReference type="SUPFAM" id="SSF52343">
    <property type="entry name" value="Ferredoxin reductase-like, C-terminal NADP-linked domain"/>
    <property type="match status" value="1"/>
</dbReference>
<evidence type="ECO:0000256" key="10">
    <source>
        <dbReference type="ARBA" id="ARBA00023166"/>
    </source>
</evidence>
<evidence type="ECO:0000259" key="15">
    <source>
        <dbReference type="PROSITE" id="PS51384"/>
    </source>
</evidence>
<dbReference type="FunFam" id="2.40.30.10:FF:000021">
    <property type="entry name" value="NADH-cytochrome b5 reductase"/>
    <property type="match status" value="1"/>
</dbReference>
<evidence type="ECO:0000256" key="11">
    <source>
        <dbReference type="ARBA" id="ARBA00023221"/>
    </source>
</evidence>
<name>A0ABD3TXY6_SINWO</name>
<evidence type="ECO:0000256" key="8">
    <source>
        <dbReference type="ARBA" id="ARBA00023011"/>
    </source>
</evidence>
<keyword evidence="14" id="KW-0472">Membrane</keyword>
<dbReference type="InterPro" id="IPR039261">
    <property type="entry name" value="FNR_nucleotide-bd"/>
</dbReference>
<dbReference type="InterPro" id="IPR017927">
    <property type="entry name" value="FAD-bd_FR_type"/>
</dbReference>
<proteinExistence type="inferred from homology"/>
<reference evidence="16 17" key="1">
    <citation type="submission" date="2024-11" db="EMBL/GenBank/DDBJ databases">
        <title>Chromosome-level genome assembly of the freshwater bivalve Anodonta woodiana.</title>
        <authorList>
            <person name="Chen X."/>
        </authorList>
    </citation>
    <scope>NUCLEOTIDE SEQUENCE [LARGE SCALE GENOMIC DNA]</scope>
    <source>
        <strain evidence="16">MN2024</strain>
        <tissue evidence="16">Gills</tissue>
    </source>
</reference>
<feature type="binding site" evidence="12">
    <location>
        <position position="99"/>
    </location>
    <ligand>
        <name>FAD</name>
        <dbReference type="ChEBI" id="CHEBI:57692"/>
    </ligand>
</feature>
<feature type="transmembrane region" description="Helical" evidence="14">
    <location>
        <begin position="6"/>
        <end position="29"/>
    </location>
</feature>
<evidence type="ECO:0000256" key="7">
    <source>
        <dbReference type="ARBA" id="ARBA00023002"/>
    </source>
</evidence>
<organism evidence="16 17">
    <name type="scientific">Sinanodonta woodiana</name>
    <name type="common">Chinese pond mussel</name>
    <name type="synonym">Anodonta woodiana</name>
    <dbReference type="NCBI Taxonomy" id="1069815"/>
    <lineage>
        <taxon>Eukaryota</taxon>
        <taxon>Metazoa</taxon>
        <taxon>Spiralia</taxon>
        <taxon>Lophotrochozoa</taxon>
        <taxon>Mollusca</taxon>
        <taxon>Bivalvia</taxon>
        <taxon>Autobranchia</taxon>
        <taxon>Heteroconchia</taxon>
        <taxon>Palaeoheterodonta</taxon>
        <taxon>Unionida</taxon>
        <taxon>Unionoidea</taxon>
        <taxon>Unionidae</taxon>
        <taxon>Unioninae</taxon>
        <taxon>Sinanodonta</taxon>
    </lineage>
</organism>
<feature type="binding site" evidence="12">
    <location>
        <position position="134"/>
    </location>
    <ligand>
        <name>FAD</name>
        <dbReference type="ChEBI" id="CHEBI:57692"/>
    </ligand>
</feature>
<comment type="similarity">
    <text evidence="2 13">Belongs to the flavoprotein pyridine nucleotide cytochrome reductase family.</text>
</comment>
<feature type="binding site" evidence="12">
    <location>
        <position position="120"/>
    </location>
    <ligand>
        <name>FAD</name>
        <dbReference type="ChEBI" id="CHEBI:57692"/>
    </ligand>
</feature>
<dbReference type="CDD" id="cd06183">
    <property type="entry name" value="cyt_b5_reduct_like"/>
    <property type="match status" value="1"/>
</dbReference>
<dbReference type="InterPro" id="IPR001834">
    <property type="entry name" value="CBR-like"/>
</dbReference>
<comment type="caution">
    <text evidence="16">The sequence shown here is derived from an EMBL/GenBank/DDBJ whole genome shotgun (WGS) entry which is preliminary data.</text>
</comment>
<keyword evidence="14" id="KW-1133">Transmembrane helix</keyword>
<dbReference type="PANTHER" id="PTHR19370:SF185">
    <property type="entry name" value="NADH-CYTOCHROME B5 REDUCTASE"/>
    <property type="match status" value="1"/>
</dbReference>
<evidence type="ECO:0000256" key="1">
    <source>
        <dbReference type="ARBA" id="ARBA00001974"/>
    </source>
</evidence>
<dbReference type="FunFam" id="3.40.50.80:FF:000005">
    <property type="entry name" value="NADH-cytochrome b5 reductase"/>
    <property type="match status" value="1"/>
</dbReference>
<keyword evidence="4 12" id="KW-0285">Flavoprotein</keyword>
<dbReference type="EC" id="1.6.2.2" evidence="13"/>
<keyword evidence="5 12" id="KW-0274">FAD</keyword>
<feature type="binding site" evidence="12">
    <location>
        <position position="117"/>
    </location>
    <ligand>
        <name>FAD</name>
        <dbReference type="ChEBI" id="CHEBI:57692"/>
    </ligand>
</feature>
<keyword evidence="6" id="KW-0752">Steroid biosynthesis</keyword>
<evidence type="ECO:0000256" key="4">
    <source>
        <dbReference type="ARBA" id="ARBA00022630"/>
    </source>
</evidence>
<comment type="cofactor">
    <cofactor evidence="1 12 13">
        <name>FAD</name>
        <dbReference type="ChEBI" id="CHEBI:57692"/>
    </cofactor>
</comment>
<accession>A0ABD3TXY6</accession>
<evidence type="ECO:0000313" key="17">
    <source>
        <dbReference type="Proteomes" id="UP001634394"/>
    </source>
</evidence>
<feature type="binding site" evidence="12">
    <location>
        <position position="133"/>
    </location>
    <ligand>
        <name>FAD</name>
        <dbReference type="ChEBI" id="CHEBI:57692"/>
    </ligand>
</feature>
<keyword evidence="9 13" id="KW-0520">NAD</keyword>
<feature type="domain" description="FAD-binding FR-type" evidence="15">
    <location>
        <begin position="46"/>
        <end position="158"/>
    </location>
</feature>
<dbReference type="SUPFAM" id="SSF63380">
    <property type="entry name" value="Riboflavin synthase domain-like"/>
    <property type="match status" value="1"/>
</dbReference>
<dbReference type="GO" id="GO:0090524">
    <property type="term" value="F:cytochrome-b5 reductase activity, acting on NADH"/>
    <property type="evidence" value="ECO:0007669"/>
    <property type="project" value="UniProtKB-EC"/>
</dbReference>
<dbReference type="Gene3D" id="2.40.30.10">
    <property type="entry name" value="Translation factors"/>
    <property type="match status" value="1"/>
</dbReference>
<dbReference type="Gene3D" id="3.40.50.80">
    <property type="entry name" value="Nucleotide-binding domain of ferredoxin-NADP reductase (FNR) module"/>
    <property type="match status" value="1"/>
</dbReference>
<dbReference type="InterPro" id="IPR008333">
    <property type="entry name" value="Cbr1-like_FAD-bd_dom"/>
</dbReference>
<evidence type="ECO:0000313" key="16">
    <source>
        <dbReference type="EMBL" id="KAL3842019.1"/>
    </source>
</evidence>
<gene>
    <name evidence="16" type="ORF">ACJMK2_020091</name>
</gene>
<dbReference type="PANTHER" id="PTHR19370">
    <property type="entry name" value="NADH-CYTOCHROME B5 REDUCTASE"/>
    <property type="match status" value="1"/>
</dbReference>
<feature type="binding site" evidence="12">
    <location>
        <position position="100"/>
    </location>
    <ligand>
        <name>FAD</name>
        <dbReference type="ChEBI" id="CHEBI:57692"/>
    </ligand>
</feature>
<dbReference type="Pfam" id="PF00970">
    <property type="entry name" value="FAD_binding_6"/>
    <property type="match status" value="1"/>
</dbReference>
<dbReference type="PROSITE" id="PS51384">
    <property type="entry name" value="FAD_FR"/>
    <property type="match status" value="1"/>
</dbReference>
<dbReference type="PRINTS" id="PR00406">
    <property type="entry name" value="CYTB5RDTASE"/>
</dbReference>
<evidence type="ECO:0000256" key="14">
    <source>
        <dbReference type="SAM" id="Phobius"/>
    </source>
</evidence>
<evidence type="ECO:0000256" key="2">
    <source>
        <dbReference type="ARBA" id="ARBA00006105"/>
    </source>
</evidence>
<keyword evidence="11" id="KW-0753">Steroid metabolism</keyword>
<keyword evidence="14" id="KW-0812">Transmembrane</keyword>
<evidence type="ECO:0000256" key="9">
    <source>
        <dbReference type="ARBA" id="ARBA00023027"/>
    </source>
</evidence>
<comment type="catalytic activity">
    <reaction evidence="13">
        <text>2 Fe(III)-[cytochrome b5] + NADH = 2 Fe(II)-[cytochrome b5] + NAD(+) + H(+)</text>
        <dbReference type="Rhea" id="RHEA:46680"/>
        <dbReference type="Rhea" id="RHEA-COMP:10438"/>
        <dbReference type="Rhea" id="RHEA-COMP:10439"/>
        <dbReference type="ChEBI" id="CHEBI:15378"/>
        <dbReference type="ChEBI" id="CHEBI:29033"/>
        <dbReference type="ChEBI" id="CHEBI:29034"/>
        <dbReference type="ChEBI" id="CHEBI:57540"/>
        <dbReference type="ChEBI" id="CHEBI:57945"/>
        <dbReference type="EC" id="1.6.2.2"/>
    </reaction>
</comment>
<sequence length="307" mass="34280">MTRNEILGISAVVGVAVVAITAILAKVFLFGDKKKKAAPVTLQDPDTKYPLKLIDKEEVSHDTRRFRFALPSPEHILGLPIGQHIYLSARIEGSLVIRPYTPVSSDDDKGYLDLVIKVYFKNVNPKFPDGGKMSQYLNSMEIGDFIDVRGPSGLLVFDGKGTFKIRADKKSEPETVVARKVGMIAGGTGITPMLQLVRAIFKDPQDKTEVNLLFANQTEDDILLRPELEELENEYGSRFHLWYTLDRPSEGWKYSSGFVNAEMIKEHLPPPEEGTLILMCGPPAMVNFACNPNLDKLGYSPKMRFAY</sequence>
<evidence type="ECO:0000256" key="3">
    <source>
        <dbReference type="ARBA" id="ARBA00022516"/>
    </source>
</evidence>
<keyword evidence="17" id="KW-1185">Reference proteome</keyword>
<evidence type="ECO:0000256" key="13">
    <source>
        <dbReference type="RuleBase" id="RU361226"/>
    </source>
</evidence>